<feature type="compositionally biased region" description="Basic and acidic residues" evidence="2">
    <location>
        <begin position="606"/>
        <end position="616"/>
    </location>
</feature>
<sequence length="679" mass="77351">MVKRKLAALEKVEADLPNLQNKIKRDPRSYENDFLHQYMQYENQRTIYLQSPGSDTDSGLASFRELIEFVAHVSDCYKQHTKDFPAHLIEILSLYHAELEPQLREKIVGSLVLLRKKELITSIALLQCLFPILTATPSKTFRALLFQKILSDLRSANTPTINHKLNRIIQTDLHNLVTADKASPRALWAVKITREMWKRQIWTDSKAVEIMKEFVVGGVRFFLGGDKEREDLEDESSDEERIDMRQLRHQVGVNKKSKKAERRLENAAAAVKRKEKKKSQPHQLNFSALHLLHDPQSFAEELFSRHLQSTRSKLNLEQKLQVLQLVSRLIGLHKLTVISFYSYFLKYLTPRQPSVTSFLASLAQATHNLVPPDVIEPLVQKIANEFVSEAAAGQVAAAGLNAIREICVRQPLAMNETLLQDLVMYKKSKDKGVMMAAKGLLGLYRQVGADMLKKRDRGKDAAMNLKTGDQVQHRYGEEAAGEIEGLELLEKWKEEERQKKGLASDEEDPEEDWNAWDIEDADSDDSGGWIDVESDDDINISDSEDERHTPKKPKLDNEDKENEPAATTTNAHRHIDDPLTATEIEGLSSLSAGKATRAQKMALLQQHKDDREEHKGRAARKKERKAELGKSTTNKEKARRKNFMMTLGKAKKKGKISLVDQRKVLKASETQQRGKKARR</sequence>
<evidence type="ECO:0000313" key="5">
    <source>
        <dbReference type="EMBL" id="KPI42824.1"/>
    </source>
</evidence>
<dbReference type="GO" id="GO:0005730">
    <property type="term" value="C:nucleolus"/>
    <property type="evidence" value="ECO:0007669"/>
    <property type="project" value="UniProtKB-SubCell"/>
</dbReference>
<evidence type="ECO:0000259" key="4">
    <source>
        <dbReference type="Pfam" id="PF21638"/>
    </source>
</evidence>
<comment type="function">
    <text evidence="1">Required for 60S pre-ribosomal subunits export to the cytoplasm.</text>
</comment>
<dbReference type="GO" id="GO:0015031">
    <property type="term" value="P:protein transport"/>
    <property type="evidence" value="ECO:0007669"/>
    <property type="project" value="UniProtKB-KW"/>
</dbReference>
<dbReference type="AlphaFoldDB" id="A0A0N1HDP2"/>
<dbReference type="STRING" id="1664694.A0A0N1HDP2"/>
<evidence type="ECO:0000256" key="1">
    <source>
        <dbReference type="RuleBase" id="RU365057"/>
    </source>
</evidence>
<dbReference type="VEuPathDB" id="FungiDB:AB675_2041"/>
<keyword evidence="6" id="KW-1185">Reference proteome</keyword>
<dbReference type="Pfam" id="PF21638">
    <property type="entry name" value="SDA1_C"/>
    <property type="match status" value="1"/>
</dbReference>
<dbReference type="RefSeq" id="XP_018002787.1">
    <property type="nucleotide sequence ID" value="XM_018141981.1"/>
</dbReference>
<comment type="caution">
    <text evidence="5">The sequence shown here is derived from an EMBL/GenBank/DDBJ whole genome shotgun (WGS) entry which is preliminary data.</text>
</comment>
<dbReference type="PANTHER" id="PTHR12730">
    <property type="entry name" value="HSDA/SDA1-RELATED"/>
    <property type="match status" value="1"/>
</dbReference>
<dbReference type="Proteomes" id="UP000038010">
    <property type="component" value="Unassembled WGS sequence"/>
</dbReference>
<name>A0A0N1HDP2_9EURO</name>
<keyword evidence="1" id="KW-0690">Ribosome biogenesis</keyword>
<feature type="domain" description="SDA1 N-terminal" evidence="3">
    <location>
        <begin position="69"/>
        <end position="429"/>
    </location>
</feature>
<keyword evidence="1" id="KW-0653">Protein transport</keyword>
<dbReference type="InterPro" id="IPR048292">
    <property type="entry name" value="SDA1_C"/>
</dbReference>
<feature type="region of interest" description="Disordered" evidence="2">
    <location>
        <begin position="518"/>
        <end position="679"/>
    </location>
</feature>
<dbReference type="InterPro" id="IPR016024">
    <property type="entry name" value="ARM-type_fold"/>
</dbReference>
<dbReference type="Pfam" id="PF08158">
    <property type="entry name" value="SDA1_HEAT"/>
    <property type="match status" value="1"/>
</dbReference>
<dbReference type="GeneID" id="28733860"/>
<dbReference type="GO" id="GO:0000055">
    <property type="term" value="P:ribosomal large subunit export from nucleus"/>
    <property type="evidence" value="ECO:0007669"/>
    <property type="project" value="UniProtKB-UniRule"/>
</dbReference>
<dbReference type="SUPFAM" id="SSF48371">
    <property type="entry name" value="ARM repeat"/>
    <property type="match status" value="1"/>
</dbReference>
<dbReference type="InterPro" id="IPR012977">
    <property type="entry name" value="SDA1_N"/>
</dbReference>
<keyword evidence="1" id="KW-0539">Nucleus</keyword>
<evidence type="ECO:0000256" key="2">
    <source>
        <dbReference type="SAM" id="MobiDB-lite"/>
    </source>
</evidence>
<dbReference type="OrthoDB" id="2196187at2759"/>
<protein>
    <recommendedName>
        <fullName evidence="1">Protein SDA1</fullName>
    </recommendedName>
</protein>
<dbReference type="PANTHER" id="PTHR12730:SF0">
    <property type="entry name" value="PROTEIN SDA1 HOMOLOG"/>
    <property type="match status" value="1"/>
</dbReference>
<feature type="compositionally biased region" description="Acidic residues" evidence="2">
    <location>
        <begin position="532"/>
        <end position="544"/>
    </location>
</feature>
<keyword evidence="1" id="KW-0813">Transport</keyword>
<reference evidence="5 6" key="1">
    <citation type="submission" date="2015-06" db="EMBL/GenBank/DDBJ databases">
        <title>Draft genome of the ant-associated black yeast Phialophora attae CBS 131958.</title>
        <authorList>
            <person name="Moreno L.F."/>
            <person name="Stielow B.J."/>
            <person name="de Hoog S."/>
            <person name="Vicente V.A."/>
            <person name="Weiss V.A."/>
            <person name="de Vries M."/>
            <person name="Cruz L.M."/>
            <person name="Souza E.M."/>
        </authorList>
    </citation>
    <scope>NUCLEOTIDE SEQUENCE [LARGE SCALE GENOMIC DNA]</scope>
    <source>
        <strain evidence="5 6">CBS 131958</strain>
    </source>
</reference>
<evidence type="ECO:0000259" key="3">
    <source>
        <dbReference type="Pfam" id="PF08158"/>
    </source>
</evidence>
<dbReference type="GO" id="GO:0042273">
    <property type="term" value="P:ribosomal large subunit biogenesis"/>
    <property type="evidence" value="ECO:0007669"/>
    <property type="project" value="UniProtKB-UniRule"/>
</dbReference>
<feature type="domain" description="SDA1 C-terminal" evidence="4">
    <location>
        <begin position="630"/>
        <end position="674"/>
    </location>
</feature>
<feature type="compositionally biased region" description="Basic and acidic residues" evidence="2">
    <location>
        <begin position="624"/>
        <end position="636"/>
    </location>
</feature>
<accession>A0A0N1HDP2</accession>
<organism evidence="5 6">
    <name type="scientific">Cyphellophora attinorum</name>
    <dbReference type="NCBI Taxonomy" id="1664694"/>
    <lineage>
        <taxon>Eukaryota</taxon>
        <taxon>Fungi</taxon>
        <taxon>Dikarya</taxon>
        <taxon>Ascomycota</taxon>
        <taxon>Pezizomycotina</taxon>
        <taxon>Eurotiomycetes</taxon>
        <taxon>Chaetothyriomycetidae</taxon>
        <taxon>Chaetothyriales</taxon>
        <taxon>Cyphellophoraceae</taxon>
        <taxon>Cyphellophora</taxon>
    </lineage>
</organism>
<dbReference type="EMBL" id="LFJN01000006">
    <property type="protein sequence ID" value="KPI42824.1"/>
    <property type="molecule type" value="Genomic_DNA"/>
</dbReference>
<comment type="similarity">
    <text evidence="1">Belongs to the SDA1 family.</text>
</comment>
<gene>
    <name evidence="5" type="ORF">AB675_2041</name>
</gene>
<proteinExistence type="inferred from homology"/>
<comment type="subcellular location">
    <subcellularLocation>
        <location evidence="1">Nucleus</location>
        <location evidence="1">Nucleolus</location>
    </subcellularLocation>
</comment>
<feature type="compositionally biased region" description="Basic and acidic residues" evidence="2">
    <location>
        <begin position="545"/>
        <end position="557"/>
    </location>
</feature>
<evidence type="ECO:0000313" key="6">
    <source>
        <dbReference type="Proteomes" id="UP000038010"/>
    </source>
</evidence>
<dbReference type="InterPro" id="IPR027312">
    <property type="entry name" value="Sda1"/>
</dbReference>